<keyword evidence="6" id="KW-1185">Reference proteome</keyword>
<evidence type="ECO:0000256" key="1">
    <source>
        <dbReference type="PROSITE-ProRule" id="PRU00175"/>
    </source>
</evidence>
<dbReference type="KEGG" id="gsl:Gasu_28400"/>
<feature type="transmembrane region" description="Helical" evidence="3">
    <location>
        <begin position="6"/>
        <end position="29"/>
    </location>
</feature>
<dbReference type="InterPro" id="IPR013083">
    <property type="entry name" value="Znf_RING/FYVE/PHD"/>
</dbReference>
<evidence type="ECO:0000259" key="4">
    <source>
        <dbReference type="PROSITE" id="PS50089"/>
    </source>
</evidence>
<reference evidence="6" key="1">
    <citation type="journal article" date="2013" name="Science">
        <title>Gene transfer from bacteria and archaea facilitated evolution of an extremophilic eukaryote.</title>
        <authorList>
            <person name="Schonknecht G."/>
            <person name="Chen W.H."/>
            <person name="Ternes C.M."/>
            <person name="Barbier G.G."/>
            <person name="Shrestha R.P."/>
            <person name="Stanke M."/>
            <person name="Brautigam A."/>
            <person name="Baker B.J."/>
            <person name="Banfield J.F."/>
            <person name="Garavito R.M."/>
            <person name="Carr K."/>
            <person name="Wilkerson C."/>
            <person name="Rensing S.A."/>
            <person name="Gagneul D."/>
            <person name="Dickenson N.E."/>
            <person name="Oesterhelt C."/>
            <person name="Lercher M.J."/>
            <person name="Weber A.P."/>
        </authorList>
    </citation>
    <scope>NUCLEOTIDE SEQUENCE [LARGE SCALE GENOMIC DNA]</scope>
    <source>
        <strain evidence="6">074W</strain>
    </source>
</reference>
<dbReference type="PANTHER" id="PTHR45676">
    <property type="entry name" value="RING-H2 FINGER PROTEIN ATL51-RELATED"/>
    <property type="match status" value="1"/>
</dbReference>
<gene>
    <name evidence="5" type="ORF">Gasu_28400</name>
</gene>
<dbReference type="PANTHER" id="PTHR45676:SF41">
    <property type="entry name" value="RING-H2 FINGER PROTEIN ATL66"/>
    <property type="match status" value="1"/>
</dbReference>
<dbReference type="EMBL" id="KB454505">
    <property type="protein sequence ID" value="EME29840.1"/>
    <property type="molecule type" value="Genomic_DNA"/>
</dbReference>
<sequence length="426" mass="48086">MASGTLVIAIVVPLVVPFGAALFALFFVLQYKRLRRLRVRLEVERRLADRATGNGKVGVTRQEIREQCPLVIYKGRTRFGRGPYRTTKPVIERGEGDEEHSEGELSLETQVTKSGLITLPQSLTSSPRQSVGESSTSASSSFKNEKRDSLSAFVELAYSDKKHTQLLESTKLGRKSIEKELDINRVHSYPSSPRRPCSQPTSRKNSRADALRELLHMNLFERRETVLGWASHLLTGPVLNPSSIPGGVCSICIEDIKKGKKLRLLRCRHAFHARCVERWLMSANRCPLCNQVAVIPKERYSERTSIHDETQVNNNNSRIPFYRRLWNGIREAFSDYPSDLPILIDEERNHEQVVSPRASEETMSPEGSVIGHGSDDLCRVSDDFEDSHHIVEFSQDNAVLSPIYQSSLYFSPDQRETSSHLIADTA</sequence>
<evidence type="ECO:0000313" key="6">
    <source>
        <dbReference type="Proteomes" id="UP000030680"/>
    </source>
</evidence>
<keyword evidence="1" id="KW-0862">Zinc</keyword>
<organism evidence="5 6">
    <name type="scientific">Galdieria sulphuraria</name>
    <name type="common">Red alga</name>
    <dbReference type="NCBI Taxonomy" id="130081"/>
    <lineage>
        <taxon>Eukaryota</taxon>
        <taxon>Rhodophyta</taxon>
        <taxon>Bangiophyceae</taxon>
        <taxon>Galdieriales</taxon>
        <taxon>Galdieriaceae</taxon>
        <taxon>Galdieria</taxon>
    </lineage>
</organism>
<keyword evidence="3" id="KW-0812">Transmembrane</keyword>
<feature type="region of interest" description="Disordered" evidence="2">
    <location>
        <begin position="83"/>
        <end position="106"/>
    </location>
</feature>
<dbReference type="Pfam" id="PF13639">
    <property type="entry name" value="zf-RING_2"/>
    <property type="match status" value="1"/>
</dbReference>
<protein>
    <submittedName>
        <fullName evidence="5">Zinc finger protein-like protein</fullName>
    </submittedName>
</protein>
<dbReference type="SMART" id="SM00184">
    <property type="entry name" value="RING"/>
    <property type="match status" value="1"/>
</dbReference>
<keyword evidence="1" id="KW-0479">Metal-binding</keyword>
<feature type="region of interest" description="Disordered" evidence="2">
    <location>
        <begin position="183"/>
        <end position="206"/>
    </location>
</feature>
<dbReference type="eggNOG" id="KOG0800">
    <property type="taxonomic scope" value="Eukaryota"/>
</dbReference>
<feature type="region of interest" description="Disordered" evidence="2">
    <location>
        <begin position="120"/>
        <end position="144"/>
    </location>
</feature>
<keyword evidence="3" id="KW-1133">Transmembrane helix</keyword>
<accession>M2X0I6</accession>
<dbReference type="SUPFAM" id="SSF57850">
    <property type="entry name" value="RING/U-box"/>
    <property type="match status" value="1"/>
</dbReference>
<dbReference type="Gramene" id="EME29840">
    <property type="protein sequence ID" value="EME29840"/>
    <property type="gene ID" value="Gasu_28400"/>
</dbReference>
<keyword evidence="3" id="KW-0472">Membrane</keyword>
<dbReference type="InterPro" id="IPR001841">
    <property type="entry name" value="Znf_RING"/>
</dbReference>
<dbReference type="Proteomes" id="UP000030680">
    <property type="component" value="Unassembled WGS sequence"/>
</dbReference>
<dbReference type="GO" id="GO:0008270">
    <property type="term" value="F:zinc ion binding"/>
    <property type="evidence" value="ECO:0007669"/>
    <property type="project" value="UniProtKB-KW"/>
</dbReference>
<name>M2X0I6_GALSU</name>
<dbReference type="GeneID" id="17088609"/>
<proteinExistence type="predicted"/>
<dbReference type="OrthoDB" id="8062037at2759"/>
<dbReference type="STRING" id="130081.M2X0I6"/>
<dbReference type="Gene3D" id="3.30.40.10">
    <property type="entry name" value="Zinc/RING finger domain, C3HC4 (zinc finger)"/>
    <property type="match status" value="1"/>
</dbReference>
<dbReference type="CDD" id="cd16454">
    <property type="entry name" value="RING-H2_PA-TM-RING"/>
    <property type="match status" value="1"/>
</dbReference>
<dbReference type="PROSITE" id="PS50089">
    <property type="entry name" value="ZF_RING_2"/>
    <property type="match status" value="1"/>
</dbReference>
<feature type="domain" description="RING-type" evidence="4">
    <location>
        <begin position="249"/>
        <end position="290"/>
    </location>
</feature>
<evidence type="ECO:0000313" key="5">
    <source>
        <dbReference type="EMBL" id="EME29840.1"/>
    </source>
</evidence>
<feature type="compositionally biased region" description="Polar residues" evidence="2">
    <location>
        <begin position="120"/>
        <end position="129"/>
    </location>
</feature>
<dbReference type="RefSeq" id="XP_005706360.1">
    <property type="nucleotide sequence ID" value="XM_005706303.1"/>
</dbReference>
<feature type="compositionally biased region" description="Low complexity" evidence="2">
    <location>
        <begin position="130"/>
        <end position="141"/>
    </location>
</feature>
<evidence type="ECO:0000256" key="2">
    <source>
        <dbReference type="SAM" id="MobiDB-lite"/>
    </source>
</evidence>
<evidence type="ECO:0000256" key="3">
    <source>
        <dbReference type="SAM" id="Phobius"/>
    </source>
</evidence>
<dbReference type="AlphaFoldDB" id="M2X0I6"/>
<keyword evidence="1" id="KW-0863">Zinc-finger</keyword>